<evidence type="ECO:0000313" key="1">
    <source>
        <dbReference type="EMBL" id="GIZ51381.1"/>
    </source>
</evidence>
<proteinExistence type="predicted"/>
<organism evidence="1 2">
    <name type="scientific">Noviherbaspirillum aridicola</name>
    <dbReference type="NCBI Taxonomy" id="2849687"/>
    <lineage>
        <taxon>Bacteria</taxon>
        <taxon>Pseudomonadati</taxon>
        <taxon>Pseudomonadota</taxon>
        <taxon>Betaproteobacteria</taxon>
        <taxon>Burkholderiales</taxon>
        <taxon>Oxalobacteraceae</taxon>
        <taxon>Noviherbaspirillum</taxon>
    </lineage>
</organism>
<name>A0ABQ4Q2X3_9BURK</name>
<comment type="caution">
    <text evidence="1">The sequence shown here is derived from an EMBL/GenBank/DDBJ whole genome shotgun (WGS) entry which is preliminary data.</text>
</comment>
<gene>
    <name evidence="1" type="ORF">NCCP691_13950</name>
</gene>
<sequence length="200" mass="21916">MSQPDSQAINRLVGEFMDLQEAWENDPNGFDWRKLDEIVQQGAQAYNEGNGPSFHSLALDGVRHSIFHERFLSALMAAGFDPFRLASAGSDSEPIPVIDHAVLAESAETNASSARMRDALMERARSLFEPLAQEAEAGRDPRAHPLFAPLRACAESVPDDLMHRIAPELAGGGGRSVHGMKEGYLTQAEAQIEHQRRPMG</sequence>
<accession>A0ABQ4Q2X3</accession>
<evidence type="ECO:0000313" key="2">
    <source>
        <dbReference type="Proteomes" id="UP000887222"/>
    </source>
</evidence>
<reference evidence="1 2" key="1">
    <citation type="journal article" date="2022" name="Int. J. Syst. Evol. Microbiol.">
        <title>Noviherbaspirillum aridicola sp. nov., isolated from an arid soil in Pakistan.</title>
        <authorList>
            <person name="Khan I.U."/>
            <person name="Saqib M."/>
            <person name="Amin A."/>
            <person name="Hussain F."/>
            <person name="Li L."/>
            <person name="Liu Y.H."/>
            <person name="Fang B.Z."/>
            <person name="Ahmed I."/>
            <person name="Li W.J."/>
        </authorList>
    </citation>
    <scope>NUCLEOTIDE SEQUENCE [LARGE SCALE GENOMIC DNA]</scope>
    <source>
        <strain evidence="1 2">NCCP-691</strain>
    </source>
</reference>
<protein>
    <submittedName>
        <fullName evidence="1">Uncharacterized protein</fullName>
    </submittedName>
</protein>
<dbReference type="RefSeq" id="WP_220807549.1">
    <property type="nucleotide sequence ID" value="NZ_BPMK01000005.1"/>
</dbReference>
<dbReference type="EMBL" id="BPMK01000005">
    <property type="protein sequence ID" value="GIZ51381.1"/>
    <property type="molecule type" value="Genomic_DNA"/>
</dbReference>
<keyword evidence="2" id="KW-1185">Reference proteome</keyword>
<dbReference type="Proteomes" id="UP000887222">
    <property type="component" value="Unassembled WGS sequence"/>
</dbReference>